<proteinExistence type="predicted"/>
<feature type="compositionally biased region" description="Low complexity" evidence="2">
    <location>
        <begin position="256"/>
        <end position="266"/>
    </location>
</feature>
<gene>
    <name evidence="3" type="ORF">TTHERM_00824060</name>
</gene>
<dbReference type="KEGG" id="tet:TTHERM_00824060"/>
<evidence type="ECO:0000256" key="1">
    <source>
        <dbReference type="SAM" id="Coils"/>
    </source>
</evidence>
<feature type="coiled-coil region" evidence="1">
    <location>
        <begin position="160"/>
        <end position="209"/>
    </location>
</feature>
<accession>I7MFE8</accession>
<sequence length="503" mass="59056">MSFLSKDLGWKDIADQTALKKCSIHQEAITNIFLHQNSSNGQNKQRRLACMECISQNNGAKNISIKQAIEYREGQKLLNWPPSDEVLIKEVEQQIQIHQNSKLQQVANEFWERFQQTIIQKIETAKAKTLFQVQQIYLQGEKLHQQYLSMISASAFFDRIQQNRSSLEQMEKEIDKYIDQTYQQVEQNNEVLKRQCNEFKEQFQQFSIQEGLELERFISQSLENISFYKTNQSTFFKQSKKNQVENAMQYQSNQMNNSLQNSPQQQYHKKSSSDMKSSIASPQFNKFLNQMNYDERFGIECSLNFEMAKIKQIRNEYDQFILIDIPEQISSQIGCQFYSSYNLQNDKFYDIQITFKNKISSNSKQGICFGLIADDYKDTLIYMNSSYQFSIMKGLEKLNSLISIGNGSQILEYNKSDLNFHVQICIKDNILRIVPRQENQIKSSQSPTKKTNQNIKQQQQNQIQNNSIINTNPIERNQSYRFCIFVNQPGQIIKITPYNCVYK</sequence>
<keyword evidence="1" id="KW-0175">Coiled coil</keyword>
<feature type="region of interest" description="Disordered" evidence="2">
    <location>
        <begin position="256"/>
        <end position="276"/>
    </location>
</feature>
<feature type="region of interest" description="Disordered" evidence="2">
    <location>
        <begin position="438"/>
        <end position="462"/>
    </location>
</feature>
<evidence type="ECO:0000256" key="2">
    <source>
        <dbReference type="SAM" id="MobiDB-lite"/>
    </source>
</evidence>
<protein>
    <submittedName>
        <fullName evidence="3">Uncharacterized protein</fullName>
    </submittedName>
</protein>
<dbReference type="GeneID" id="7832278"/>
<reference evidence="4" key="1">
    <citation type="journal article" date="2006" name="PLoS Biol.">
        <title>Macronuclear genome sequence of the ciliate Tetrahymena thermophila, a model eukaryote.</title>
        <authorList>
            <person name="Eisen J.A."/>
            <person name="Coyne R.S."/>
            <person name="Wu M."/>
            <person name="Wu D."/>
            <person name="Thiagarajan M."/>
            <person name="Wortman J.R."/>
            <person name="Badger J.H."/>
            <person name="Ren Q."/>
            <person name="Amedeo P."/>
            <person name="Jones K.M."/>
            <person name="Tallon L.J."/>
            <person name="Delcher A.L."/>
            <person name="Salzberg S.L."/>
            <person name="Silva J.C."/>
            <person name="Haas B.J."/>
            <person name="Majoros W.H."/>
            <person name="Farzad M."/>
            <person name="Carlton J.M."/>
            <person name="Smith R.K. Jr."/>
            <person name="Garg J."/>
            <person name="Pearlman R.E."/>
            <person name="Karrer K.M."/>
            <person name="Sun L."/>
            <person name="Manning G."/>
            <person name="Elde N.C."/>
            <person name="Turkewitz A.P."/>
            <person name="Asai D.J."/>
            <person name="Wilkes D.E."/>
            <person name="Wang Y."/>
            <person name="Cai H."/>
            <person name="Collins K."/>
            <person name="Stewart B.A."/>
            <person name="Lee S.R."/>
            <person name="Wilamowska K."/>
            <person name="Weinberg Z."/>
            <person name="Ruzzo W.L."/>
            <person name="Wloga D."/>
            <person name="Gaertig J."/>
            <person name="Frankel J."/>
            <person name="Tsao C.-C."/>
            <person name="Gorovsky M.A."/>
            <person name="Keeling P.J."/>
            <person name="Waller R.F."/>
            <person name="Patron N.J."/>
            <person name="Cherry J.M."/>
            <person name="Stover N.A."/>
            <person name="Krieger C.J."/>
            <person name="del Toro C."/>
            <person name="Ryder H.F."/>
            <person name="Williamson S.C."/>
            <person name="Barbeau R.A."/>
            <person name="Hamilton E.P."/>
            <person name="Orias E."/>
        </authorList>
    </citation>
    <scope>NUCLEOTIDE SEQUENCE [LARGE SCALE GENOMIC DNA]</scope>
    <source>
        <strain evidence="4">SB210</strain>
    </source>
</reference>
<feature type="compositionally biased region" description="Polar residues" evidence="2">
    <location>
        <begin position="438"/>
        <end position="447"/>
    </location>
</feature>
<evidence type="ECO:0000313" key="4">
    <source>
        <dbReference type="Proteomes" id="UP000009168"/>
    </source>
</evidence>
<dbReference type="AlphaFoldDB" id="I7MFE8"/>
<dbReference type="InParanoid" id="I7MFE8"/>
<dbReference type="EMBL" id="GG662466">
    <property type="protein sequence ID" value="EAR83843.1"/>
    <property type="molecule type" value="Genomic_DNA"/>
</dbReference>
<dbReference type="RefSeq" id="XP_001031506.1">
    <property type="nucleotide sequence ID" value="XM_001031506.1"/>
</dbReference>
<feature type="compositionally biased region" description="Low complexity" evidence="2">
    <location>
        <begin position="448"/>
        <end position="462"/>
    </location>
</feature>
<name>I7MFE8_TETTS</name>
<dbReference type="Proteomes" id="UP000009168">
    <property type="component" value="Unassembled WGS sequence"/>
</dbReference>
<dbReference type="HOGENOM" id="CLU_542383_0_0_1"/>
<organism evidence="3 4">
    <name type="scientific">Tetrahymena thermophila (strain SB210)</name>
    <dbReference type="NCBI Taxonomy" id="312017"/>
    <lineage>
        <taxon>Eukaryota</taxon>
        <taxon>Sar</taxon>
        <taxon>Alveolata</taxon>
        <taxon>Ciliophora</taxon>
        <taxon>Intramacronucleata</taxon>
        <taxon>Oligohymenophorea</taxon>
        <taxon>Hymenostomatida</taxon>
        <taxon>Tetrahymenina</taxon>
        <taxon>Tetrahymenidae</taxon>
        <taxon>Tetrahymena</taxon>
    </lineage>
</organism>
<evidence type="ECO:0000313" key="3">
    <source>
        <dbReference type="EMBL" id="EAR83843.1"/>
    </source>
</evidence>
<keyword evidence="4" id="KW-1185">Reference proteome</keyword>